<keyword evidence="2" id="KW-1185">Reference proteome</keyword>
<reference evidence="1" key="1">
    <citation type="journal article" date="2022" name="Int. J. Mol. Sci.">
        <title>Draft Genome of Tanacetum Coccineum: Genomic Comparison of Closely Related Tanacetum-Family Plants.</title>
        <authorList>
            <person name="Yamashiro T."/>
            <person name="Shiraishi A."/>
            <person name="Nakayama K."/>
            <person name="Satake H."/>
        </authorList>
    </citation>
    <scope>NUCLEOTIDE SEQUENCE</scope>
</reference>
<sequence length="73" mass="8712">MNELSWKDDNVDVRVKILREGPLSDFITTNDLYDTRLSNKSNVVNLIQDGNWYWPTKWNTKFPRLYQIPLPDL</sequence>
<dbReference type="Proteomes" id="UP001151760">
    <property type="component" value="Unassembled WGS sequence"/>
</dbReference>
<name>A0ABQ4YAM3_9ASTR</name>
<protein>
    <submittedName>
        <fullName evidence="1">Uncharacterized protein</fullName>
    </submittedName>
</protein>
<organism evidence="1 2">
    <name type="scientific">Tanacetum coccineum</name>
    <dbReference type="NCBI Taxonomy" id="301880"/>
    <lineage>
        <taxon>Eukaryota</taxon>
        <taxon>Viridiplantae</taxon>
        <taxon>Streptophyta</taxon>
        <taxon>Embryophyta</taxon>
        <taxon>Tracheophyta</taxon>
        <taxon>Spermatophyta</taxon>
        <taxon>Magnoliopsida</taxon>
        <taxon>eudicotyledons</taxon>
        <taxon>Gunneridae</taxon>
        <taxon>Pentapetalae</taxon>
        <taxon>asterids</taxon>
        <taxon>campanulids</taxon>
        <taxon>Asterales</taxon>
        <taxon>Asteraceae</taxon>
        <taxon>Asteroideae</taxon>
        <taxon>Anthemideae</taxon>
        <taxon>Anthemidinae</taxon>
        <taxon>Tanacetum</taxon>
    </lineage>
</organism>
<dbReference type="EMBL" id="BQNB010010251">
    <property type="protein sequence ID" value="GJS74724.1"/>
    <property type="molecule type" value="Genomic_DNA"/>
</dbReference>
<comment type="caution">
    <text evidence="1">The sequence shown here is derived from an EMBL/GenBank/DDBJ whole genome shotgun (WGS) entry which is preliminary data.</text>
</comment>
<reference evidence="1" key="2">
    <citation type="submission" date="2022-01" db="EMBL/GenBank/DDBJ databases">
        <authorList>
            <person name="Yamashiro T."/>
            <person name="Shiraishi A."/>
            <person name="Satake H."/>
            <person name="Nakayama K."/>
        </authorList>
    </citation>
    <scope>NUCLEOTIDE SEQUENCE</scope>
</reference>
<gene>
    <name evidence="1" type="ORF">Tco_0707565</name>
</gene>
<proteinExistence type="predicted"/>
<evidence type="ECO:0000313" key="1">
    <source>
        <dbReference type="EMBL" id="GJS74724.1"/>
    </source>
</evidence>
<accession>A0ABQ4YAM3</accession>
<evidence type="ECO:0000313" key="2">
    <source>
        <dbReference type="Proteomes" id="UP001151760"/>
    </source>
</evidence>